<gene>
    <name evidence="1" type="ORF">THRCLA_21684</name>
</gene>
<dbReference type="AlphaFoldDB" id="A0A1V9ZR63"/>
<dbReference type="OrthoDB" id="10612776at2759"/>
<name>A0A1V9ZR63_9STRA</name>
<keyword evidence="2" id="KW-1185">Reference proteome</keyword>
<protein>
    <submittedName>
        <fullName evidence="1">Uncharacterized protein</fullName>
    </submittedName>
</protein>
<organism evidence="1 2">
    <name type="scientific">Thraustotheca clavata</name>
    <dbReference type="NCBI Taxonomy" id="74557"/>
    <lineage>
        <taxon>Eukaryota</taxon>
        <taxon>Sar</taxon>
        <taxon>Stramenopiles</taxon>
        <taxon>Oomycota</taxon>
        <taxon>Saprolegniomycetes</taxon>
        <taxon>Saprolegniales</taxon>
        <taxon>Achlyaceae</taxon>
        <taxon>Thraustotheca</taxon>
    </lineage>
</organism>
<evidence type="ECO:0000313" key="2">
    <source>
        <dbReference type="Proteomes" id="UP000243217"/>
    </source>
</evidence>
<proteinExistence type="predicted"/>
<dbReference type="EMBL" id="JNBS01001698">
    <property type="protein sequence ID" value="OQS00493.1"/>
    <property type="molecule type" value="Genomic_DNA"/>
</dbReference>
<evidence type="ECO:0000313" key="1">
    <source>
        <dbReference type="EMBL" id="OQS00493.1"/>
    </source>
</evidence>
<reference evidence="1 2" key="1">
    <citation type="journal article" date="2014" name="Genome Biol. Evol.">
        <title>The secreted proteins of Achlya hypogyna and Thraustotheca clavata identify the ancestral oomycete secretome and reveal gene acquisitions by horizontal gene transfer.</title>
        <authorList>
            <person name="Misner I."/>
            <person name="Blouin N."/>
            <person name="Leonard G."/>
            <person name="Richards T.A."/>
            <person name="Lane C.E."/>
        </authorList>
    </citation>
    <scope>NUCLEOTIDE SEQUENCE [LARGE SCALE GENOMIC DNA]</scope>
    <source>
        <strain evidence="1 2">ATCC 34112</strain>
    </source>
</reference>
<sequence length="102" mass="11063">MMHLCTEIIDPVASPVNLNLNPTALSNFKTKRTSSLTQLSPEAPPDCLHTATSTADLSLQGRHEAPEDAVYYSTGLYNAALEVLAQACAIDDHEVMLEISMF</sequence>
<accession>A0A1V9ZR63</accession>
<dbReference type="Proteomes" id="UP000243217">
    <property type="component" value="Unassembled WGS sequence"/>
</dbReference>
<comment type="caution">
    <text evidence="1">The sequence shown here is derived from an EMBL/GenBank/DDBJ whole genome shotgun (WGS) entry which is preliminary data.</text>
</comment>